<feature type="transmembrane region" description="Helical" evidence="2">
    <location>
        <begin position="107"/>
        <end position="130"/>
    </location>
</feature>
<evidence type="ECO:0000313" key="4">
    <source>
        <dbReference type="EMBL" id="ADE31767.1"/>
    </source>
</evidence>
<organism evidence="4 5">
    <name type="scientific">Streptococcus suis (strain GZ1)</name>
    <dbReference type="NCBI Taxonomy" id="423211"/>
    <lineage>
        <taxon>Bacteria</taxon>
        <taxon>Bacillati</taxon>
        <taxon>Bacillota</taxon>
        <taxon>Bacilli</taxon>
        <taxon>Lactobacillales</taxon>
        <taxon>Streptococcaceae</taxon>
        <taxon>Streptococcus</taxon>
    </lineage>
</organism>
<dbReference type="InterPro" id="IPR010982">
    <property type="entry name" value="Lambda_DNA-bd_dom_sf"/>
</dbReference>
<dbReference type="SUPFAM" id="SSF47413">
    <property type="entry name" value="lambda repressor-like DNA-binding domains"/>
    <property type="match status" value="1"/>
</dbReference>
<dbReference type="PANTHER" id="PTHR46558">
    <property type="entry name" value="TRACRIPTIONAL REGULATORY PROTEIN-RELATED-RELATED"/>
    <property type="match status" value="1"/>
</dbReference>
<dbReference type="SMART" id="SM00530">
    <property type="entry name" value="HTH_XRE"/>
    <property type="match status" value="1"/>
</dbReference>
<keyword evidence="1" id="KW-0238">DNA-binding</keyword>
<proteinExistence type="predicted"/>
<reference evidence="4 5" key="1">
    <citation type="journal article" date="2009" name="J. Infect. Dis.">
        <title>Clinical, experimental, and genomic differences between intermediately pathogenic, highly pathogenic, and epidemic Streptococcus suis.</title>
        <authorList>
            <person name="Ye C."/>
            <person name="Zheng H."/>
            <person name="Zhang J."/>
            <person name="Jing H."/>
            <person name="Wang L."/>
            <person name="Xiong Y."/>
            <person name="Wang W."/>
            <person name="Zhou Z."/>
            <person name="Sun Q."/>
            <person name="Luo X."/>
            <person name="Du H."/>
            <person name="Gottschalk M."/>
            <person name="Xu J."/>
        </authorList>
    </citation>
    <scope>NUCLEOTIDE SEQUENCE [LARGE SCALE GENOMIC DNA]</scope>
    <source>
        <strain evidence="4 5">GZ1</strain>
    </source>
</reference>
<dbReference type="Gene3D" id="1.10.260.40">
    <property type="entry name" value="lambda repressor-like DNA-binding domains"/>
    <property type="match status" value="1"/>
</dbReference>
<evidence type="ECO:0000313" key="5">
    <source>
        <dbReference type="Proteomes" id="UP000002359"/>
    </source>
</evidence>
<dbReference type="KEGG" id="ssw:SSGZ1_1311"/>
<gene>
    <name evidence="4" type="ordered locus">SSGZ1_1311</name>
</gene>
<dbReference type="Pfam" id="PF13127">
    <property type="entry name" value="DUF3955"/>
    <property type="match status" value="1"/>
</dbReference>
<dbReference type="EMBL" id="CP000837">
    <property type="protein sequence ID" value="ADE31767.1"/>
    <property type="molecule type" value="Genomic_DNA"/>
</dbReference>
<protein>
    <recommendedName>
        <fullName evidence="3">HTH cro/C1-type domain-containing protein</fullName>
    </recommendedName>
</protein>
<keyword evidence="2" id="KW-0472">Membrane</keyword>
<accession>D5AIV2</accession>
<name>D5AIV2_STRGZ</name>
<dbReference type="InterPro" id="IPR001387">
    <property type="entry name" value="Cro/C1-type_HTH"/>
</dbReference>
<dbReference type="PATRIC" id="fig|423211.3.peg.1294"/>
<dbReference type="InterPro" id="IPR025016">
    <property type="entry name" value="DUF3955"/>
</dbReference>
<evidence type="ECO:0000259" key="3">
    <source>
        <dbReference type="PROSITE" id="PS50943"/>
    </source>
</evidence>
<evidence type="ECO:0000256" key="2">
    <source>
        <dbReference type="SAM" id="Phobius"/>
    </source>
</evidence>
<dbReference type="HOGENOM" id="CLU_066192_2_9_9"/>
<keyword evidence="2" id="KW-0812">Transmembrane</keyword>
<keyword evidence="2" id="KW-1133">Transmembrane helix</keyword>
<dbReference type="CDD" id="cd00093">
    <property type="entry name" value="HTH_XRE"/>
    <property type="match status" value="1"/>
</dbReference>
<dbReference type="Pfam" id="PF01381">
    <property type="entry name" value="HTH_3"/>
    <property type="match status" value="1"/>
</dbReference>
<dbReference type="PROSITE" id="PS50943">
    <property type="entry name" value="HTH_CROC1"/>
    <property type="match status" value="1"/>
</dbReference>
<feature type="transmembrane region" description="Helical" evidence="2">
    <location>
        <begin position="150"/>
        <end position="170"/>
    </location>
</feature>
<dbReference type="Proteomes" id="UP000002359">
    <property type="component" value="Chromosome"/>
</dbReference>
<feature type="domain" description="HTH cro/C1-type" evidence="3">
    <location>
        <begin position="27"/>
        <end position="81"/>
    </location>
</feature>
<feature type="transmembrane region" description="Helical" evidence="2">
    <location>
        <begin position="66"/>
        <end position="86"/>
    </location>
</feature>
<dbReference type="AlphaFoldDB" id="D5AIV2"/>
<evidence type="ECO:0000256" key="1">
    <source>
        <dbReference type="ARBA" id="ARBA00023125"/>
    </source>
</evidence>
<dbReference type="GO" id="GO:0003677">
    <property type="term" value="F:DNA binding"/>
    <property type="evidence" value="ECO:0007669"/>
    <property type="project" value="UniProtKB-KW"/>
</dbReference>
<dbReference type="PANTHER" id="PTHR46558:SF4">
    <property type="entry name" value="DNA-BIDING PHAGE PROTEIN"/>
    <property type="match status" value="1"/>
</dbReference>
<sequence length="178" mass="20365">MLTNFFSFFEFCPAPRKEKEMNFGQQIKDLRKKKGLTQEQFALKLNVTRQAVSNWENDKNLPDLELLILMSSVFSISLDQLILGGTDMNNMTEKLVKDGREGRRTQMHLTITIIGSFLMLLGFVCFVIKANSVEYIDAEGILHENFYLIPVGYLLVFTGALATLLSGLALHRFRKEHK</sequence>